<reference evidence="3" key="1">
    <citation type="submission" date="2023-10" db="EMBL/GenBank/DDBJ databases">
        <title>Chromosome-level genome of the transformable northern wattle, Acacia crassicarpa.</title>
        <authorList>
            <person name="Massaro I."/>
            <person name="Sinha N.R."/>
            <person name="Poethig S."/>
            <person name="Leichty A.R."/>
        </authorList>
    </citation>
    <scope>NUCLEOTIDE SEQUENCE</scope>
    <source>
        <strain evidence="3">Acra3RX</strain>
        <tissue evidence="3">Leaf</tissue>
    </source>
</reference>
<evidence type="ECO:0000313" key="3">
    <source>
        <dbReference type="EMBL" id="KAK4270127.1"/>
    </source>
</evidence>
<evidence type="ECO:0000256" key="1">
    <source>
        <dbReference type="ARBA" id="ARBA00001968"/>
    </source>
</evidence>
<organism evidence="3 4">
    <name type="scientific">Acacia crassicarpa</name>
    <name type="common">northern wattle</name>
    <dbReference type="NCBI Taxonomy" id="499986"/>
    <lineage>
        <taxon>Eukaryota</taxon>
        <taxon>Viridiplantae</taxon>
        <taxon>Streptophyta</taxon>
        <taxon>Embryophyta</taxon>
        <taxon>Tracheophyta</taxon>
        <taxon>Spermatophyta</taxon>
        <taxon>Magnoliopsida</taxon>
        <taxon>eudicotyledons</taxon>
        <taxon>Gunneridae</taxon>
        <taxon>Pentapetalae</taxon>
        <taxon>rosids</taxon>
        <taxon>fabids</taxon>
        <taxon>Fabales</taxon>
        <taxon>Fabaceae</taxon>
        <taxon>Caesalpinioideae</taxon>
        <taxon>mimosoid clade</taxon>
        <taxon>Acacieae</taxon>
        <taxon>Acacia</taxon>
    </lineage>
</organism>
<dbReference type="GO" id="GO:0000175">
    <property type="term" value="F:3'-5'-RNA exonuclease activity"/>
    <property type="evidence" value="ECO:0007669"/>
    <property type="project" value="TreeGrafter"/>
</dbReference>
<comment type="similarity">
    <text evidence="2">Belongs to the CAF1 family.</text>
</comment>
<dbReference type="InterPro" id="IPR006941">
    <property type="entry name" value="RNase_CAF1"/>
</dbReference>
<comment type="caution">
    <text evidence="3">The sequence shown here is derived from an EMBL/GenBank/DDBJ whole genome shotgun (WGS) entry which is preliminary data.</text>
</comment>
<protein>
    <submittedName>
        <fullName evidence="3">Uncharacterized protein</fullName>
    </submittedName>
</protein>
<comment type="cofactor">
    <cofactor evidence="1">
        <name>a divalent metal cation</name>
        <dbReference type="ChEBI" id="CHEBI:60240"/>
    </cofactor>
</comment>
<proteinExistence type="inferred from homology"/>
<dbReference type="Pfam" id="PF04857">
    <property type="entry name" value="CAF1"/>
    <property type="match status" value="1"/>
</dbReference>
<keyword evidence="4" id="KW-1185">Reference proteome</keyword>
<dbReference type="PANTHER" id="PTHR15092:SF42">
    <property type="entry name" value="POLY(A)-SPECIFIC RIBONUCLEASE PARN-LIKE"/>
    <property type="match status" value="1"/>
</dbReference>
<evidence type="ECO:0000256" key="2">
    <source>
        <dbReference type="ARBA" id="ARBA00008372"/>
    </source>
</evidence>
<gene>
    <name evidence="3" type="ORF">QN277_023206</name>
</gene>
<dbReference type="GO" id="GO:0003723">
    <property type="term" value="F:RNA binding"/>
    <property type="evidence" value="ECO:0007669"/>
    <property type="project" value="TreeGrafter"/>
</dbReference>
<sequence>MSLLLQRRFLCTKVHKKWKVKQVTKSNFQESLKQLETHLSNSDFVAVSMEKTGSFSASWHRVLPLDTAETAYCKARHSAERFQLLQFAVCPFSIVDSKKFIANPYNFLLFPRDDLRMGMPSYSFSCQTSYLTSMAREGFDFNACIYDGVSYLSRVQESKAKTQKGNYTPLNVNKSTSTSTTADAIFVERIKSRIKHWIKSCEKCGKSTSKDDVLLTSLRKIVMGSEMLGSRHCLTIDVCSDRQVQLILEMLVNFDNIVPLLVPGKGNTALAICLVLTKSKEDKVLFERERQKLEEEENKKLRGFREMIELISASQKPVLSHNCLDDCAFIHSKFIAPLPSEMNEFINSFRSVFSHVIDVNHMMKKFGAMGNVSSISAALSYLKNHFFTSVDVEIPDQATINEVKVDGLDALRMCYLFMKICSILKISPCVIETGNKHVAPELQGSTNVFHPWTTDSKELVDESISIWANNTRKVHCEHVVFLWGVQFRITASTLKNLLQESHGIFSGEFDVKLVDKDCAIIVFWQPGLSEAFLNAMSSDQISGLLRELVSNGLRVASYDTYRTVCRLGMWEVNLSESLDRALEKSDREFSNTYCLNDNVINLDNL</sequence>
<accession>A0AAE1MJI8</accession>
<evidence type="ECO:0000313" key="4">
    <source>
        <dbReference type="Proteomes" id="UP001293593"/>
    </source>
</evidence>
<dbReference type="Gene3D" id="3.30.420.10">
    <property type="entry name" value="Ribonuclease H-like superfamily/Ribonuclease H"/>
    <property type="match status" value="2"/>
</dbReference>
<dbReference type="SUPFAM" id="SSF53098">
    <property type="entry name" value="Ribonuclease H-like"/>
    <property type="match status" value="1"/>
</dbReference>
<dbReference type="InterPro" id="IPR051181">
    <property type="entry name" value="CAF1_poly(A)_ribonucleases"/>
</dbReference>
<dbReference type="AlphaFoldDB" id="A0AAE1MJI8"/>
<name>A0AAE1MJI8_9FABA</name>
<dbReference type="EMBL" id="JAWXYG010000006">
    <property type="protein sequence ID" value="KAK4270127.1"/>
    <property type="molecule type" value="Genomic_DNA"/>
</dbReference>
<dbReference type="Proteomes" id="UP001293593">
    <property type="component" value="Unassembled WGS sequence"/>
</dbReference>
<dbReference type="InterPro" id="IPR036397">
    <property type="entry name" value="RNaseH_sf"/>
</dbReference>
<dbReference type="InterPro" id="IPR012337">
    <property type="entry name" value="RNaseH-like_sf"/>
</dbReference>
<dbReference type="PANTHER" id="PTHR15092">
    <property type="entry name" value="POLY A -SPECIFIC RIBONUCLEASE/TARGET OF EGR1, MEMBER 1"/>
    <property type="match status" value="1"/>
</dbReference>